<dbReference type="AlphaFoldDB" id="A0A098TL08"/>
<sequence length="337" mass="36777">MQLLSLELSVFLRDPQTSQVLSETHQFLPQQLPPLAFTCNVEMPPNCNTRLVLGEIVLHTPGAISDAVEVLATHPFSIATNLEEVFQEIRQRQSRFTASSDQPILPPEPNVLLTQAHAASPLNLTLFELVKDPKNVQPLHLQPLGKSSLPPQIYRPHPQTDRPRSPQLPVIPRNPGSASDLIPRGGAVGVVVTEAPDPEPALDSDWTWRSDRPALAMQPLTTQDPADWQTSDSQCVADTSAPLTVDAAFSALKLQKRFWSRLTALAADTERSGELRVNIAFAEPTPTTPMEGQVKTALQVSTPLSEDVRDDSAPPLARTVGTPLPPAVPLPPRLLLW</sequence>
<comment type="caution">
    <text evidence="2">The sequence shown here is derived from an EMBL/GenBank/DDBJ whole genome shotgun (WGS) entry which is preliminary data.</text>
</comment>
<dbReference type="STRING" id="1497020.DO97_02560"/>
<keyword evidence="3" id="KW-1185">Reference proteome</keyword>
<dbReference type="Proteomes" id="UP000030170">
    <property type="component" value="Unassembled WGS sequence"/>
</dbReference>
<name>A0A098TL08_9CYAN</name>
<proteinExistence type="predicted"/>
<evidence type="ECO:0000313" key="2">
    <source>
        <dbReference type="EMBL" id="KGF72974.1"/>
    </source>
</evidence>
<feature type="region of interest" description="Disordered" evidence="1">
    <location>
        <begin position="304"/>
        <end position="324"/>
    </location>
</feature>
<feature type="region of interest" description="Disordered" evidence="1">
    <location>
        <begin position="141"/>
        <end position="183"/>
    </location>
</feature>
<dbReference type="EMBL" id="JJML01000016">
    <property type="protein sequence ID" value="KGF72974.1"/>
    <property type="molecule type" value="Genomic_DNA"/>
</dbReference>
<protein>
    <submittedName>
        <fullName evidence="2">Uncharacterized protein</fullName>
    </submittedName>
</protein>
<organism evidence="2 3">
    <name type="scientific">Neosynechococcus sphagnicola sy1</name>
    <dbReference type="NCBI Taxonomy" id="1497020"/>
    <lineage>
        <taxon>Bacteria</taxon>
        <taxon>Bacillati</taxon>
        <taxon>Cyanobacteriota</taxon>
        <taxon>Cyanophyceae</taxon>
        <taxon>Neosynechococcales</taxon>
        <taxon>Neosynechococcaceae</taxon>
        <taxon>Neosynechococcus</taxon>
    </lineage>
</organism>
<dbReference type="OrthoDB" id="452859at2"/>
<evidence type="ECO:0000256" key="1">
    <source>
        <dbReference type="SAM" id="MobiDB-lite"/>
    </source>
</evidence>
<accession>A0A098TL08</accession>
<dbReference type="RefSeq" id="WP_036532174.1">
    <property type="nucleotide sequence ID" value="NZ_JJML01000016.1"/>
</dbReference>
<reference evidence="2 3" key="1">
    <citation type="journal article" date="2014" name="Mol. Ecol.">
        <title>Evolution of Synechococcus.</title>
        <authorList>
            <person name="Dvorak P."/>
            <person name="Casamatta D."/>
            <person name="Hasler P."/>
            <person name="Poulickova A."/>
            <person name="Ondrej V."/>
            <person name="Sanges R."/>
        </authorList>
    </citation>
    <scope>NUCLEOTIDE SEQUENCE [LARGE SCALE GENOMIC DNA]</scope>
    <source>
        <strain evidence="2 3">CAUP A 1101</strain>
    </source>
</reference>
<evidence type="ECO:0000313" key="3">
    <source>
        <dbReference type="Proteomes" id="UP000030170"/>
    </source>
</evidence>
<gene>
    <name evidence="2" type="ORF">DO97_02560</name>
</gene>